<gene>
    <name evidence="4" type="ORF">ACFSFY_04315</name>
</gene>
<dbReference type="Pfam" id="PF04294">
    <property type="entry name" value="VanW"/>
    <property type="match status" value="1"/>
</dbReference>
<organism evidence="4 5">
    <name type="scientific">Sporosarcina siberiensis</name>
    <dbReference type="NCBI Taxonomy" id="1365606"/>
    <lineage>
        <taxon>Bacteria</taxon>
        <taxon>Bacillati</taxon>
        <taxon>Bacillota</taxon>
        <taxon>Bacilli</taxon>
        <taxon>Bacillales</taxon>
        <taxon>Caryophanaceae</taxon>
        <taxon>Sporosarcina</taxon>
    </lineage>
</organism>
<accession>A0ABW4SD53</accession>
<keyword evidence="5" id="KW-1185">Reference proteome</keyword>
<dbReference type="EMBL" id="JBHUGI010000006">
    <property type="protein sequence ID" value="MFD1927286.1"/>
    <property type="molecule type" value="Genomic_DNA"/>
</dbReference>
<sequence length="449" mass="50164">MKLKYYFPIVTWSILILFVLTQTLIPVSVLSAESDSKTGMIANIEIESRKKSEIQAQLIAEVEKWKANDIIVHGTTAKIVIPSTFVKFDIQKTVNHYITVTSKPWYQFWGNTKNIQIPIELTLDEDLALLLEGAPLFYKGETIAAIGEHASLLKYDVIVPAEVPLTKDIMDRISFETQSININENGILQIVEALNETTVLNGESYSFLQTLETTNAYFNDETANFVASTLYSTVLQSELDIKERHSQNVLPNYLQPGVEAKVDQNRNQDLAFVNQTNRPVTIYASVKEGRLLIELYSLQSDTNVSINVMNKEIVLPRTIYRLTPTLAAGQENMIEDGSNGLRVQIYRTFTNGSYEKDELISRDFYPPKNKVILVSSLEPPVSNVNPDGTLNPPGTTTEQPSDSNENGTINDIEGNGNSNTVDPNENELEEESDDKVYDKGGNLIPSSSK</sequence>
<reference evidence="5" key="1">
    <citation type="journal article" date="2019" name="Int. J. Syst. Evol. Microbiol.">
        <title>The Global Catalogue of Microorganisms (GCM) 10K type strain sequencing project: providing services to taxonomists for standard genome sequencing and annotation.</title>
        <authorList>
            <consortium name="The Broad Institute Genomics Platform"/>
            <consortium name="The Broad Institute Genome Sequencing Center for Infectious Disease"/>
            <person name="Wu L."/>
            <person name="Ma J."/>
        </authorList>
    </citation>
    <scope>NUCLEOTIDE SEQUENCE [LARGE SCALE GENOMIC DNA]</scope>
    <source>
        <strain evidence="5">CGMCC 4.7177</strain>
    </source>
</reference>
<dbReference type="PANTHER" id="PTHR35788">
    <property type="entry name" value="EXPORTED PROTEIN-RELATED"/>
    <property type="match status" value="1"/>
</dbReference>
<dbReference type="Pfam" id="PF07501">
    <property type="entry name" value="G5"/>
    <property type="match status" value="1"/>
</dbReference>
<evidence type="ECO:0000259" key="3">
    <source>
        <dbReference type="PROSITE" id="PS51109"/>
    </source>
</evidence>
<feature type="region of interest" description="Disordered" evidence="2">
    <location>
        <begin position="378"/>
        <end position="449"/>
    </location>
</feature>
<dbReference type="InterPro" id="IPR052913">
    <property type="entry name" value="Glycopeptide_resist_protein"/>
</dbReference>
<dbReference type="InterPro" id="IPR007391">
    <property type="entry name" value="Vancomycin_resist_VanW"/>
</dbReference>
<feature type="compositionally biased region" description="Acidic residues" evidence="2">
    <location>
        <begin position="424"/>
        <end position="433"/>
    </location>
</feature>
<dbReference type="PROSITE" id="PS51109">
    <property type="entry name" value="G5"/>
    <property type="match status" value="1"/>
</dbReference>
<evidence type="ECO:0000313" key="5">
    <source>
        <dbReference type="Proteomes" id="UP001597218"/>
    </source>
</evidence>
<evidence type="ECO:0000256" key="1">
    <source>
        <dbReference type="ARBA" id="ARBA00022729"/>
    </source>
</evidence>
<evidence type="ECO:0000313" key="4">
    <source>
        <dbReference type="EMBL" id="MFD1927286.1"/>
    </source>
</evidence>
<name>A0ABW4SD53_9BACL</name>
<evidence type="ECO:0000256" key="2">
    <source>
        <dbReference type="SAM" id="MobiDB-lite"/>
    </source>
</evidence>
<dbReference type="Gene3D" id="2.20.230.10">
    <property type="entry name" value="Resuscitation-promoting factor rpfb"/>
    <property type="match status" value="1"/>
</dbReference>
<feature type="compositionally biased region" description="Polar residues" evidence="2">
    <location>
        <begin position="382"/>
        <end position="423"/>
    </location>
</feature>
<comment type="caution">
    <text evidence="4">The sequence shown here is derived from an EMBL/GenBank/DDBJ whole genome shotgun (WGS) entry which is preliminary data.</text>
</comment>
<dbReference type="RefSeq" id="WP_381535934.1">
    <property type="nucleotide sequence ID" value="NZ_JBHUGI010000006.1"/>
</dbReference>
<keyword evidence="1" id="KW-0732">Signal</keyword>
<proteinExistence type="predicted"/>
<dbReference type="Proteomes" id="UP001597218">
    <property type="component" value="Unassembled WGS sequence"/>
</dbReference>
<dbReference type="InterPro" id="IPR011098">
    <property type="entry name" value="G5_dom"/>
</dbReference>
<dbReference type="PANTHER" id="PTHR35788:SF1">
    <property type="entry name" value="EXPORTED PROTEIN"/>
    <property type="match status" value="1"/>
</dbReference>
<protein>
    <submittedName>
        <fullName evidence="4">VanW family protein</fullName>
    </submittedName>
</protein>
<feature type="domain" description="G5" evidence="3">
    <location>
        <begin position="299"/>
        <end position="378"/>
    </location>
</feature>
<dbReference type="SMART" id="SM01208">
    <property type="entry name" value="G5"/>
    <property type="match status" value="1"/>
</dbReference>